<name>A0A2S9RP62_HAEIF</name>
<dbReference type="EMBL" id="NEBY01000248">
    <property type="protein sequence ID" value="PRJ59812.1"/>
    <property type="molecule type" value="Genomic_DNA"/>
</dbReference>
<dbReference type="RefSeq" id="WP_105875763.1">
    <property type="nucleotide sequence ID" value="NZ_CP135761.1"/>
</dbReference>
<evidence type="ECO:0000313" key="1">
    <source>
        <dbReference type="EMBL" id="PRJ59812.1"/>
    </source>
</evidence>
<reference evidence="1 2" key="1">
    <citation type="submission" date="2017-04" db="EMBL/GenBank/DDBJ databases">
        <title>Haemophilus influenzae in COPD genome sequencing project.</title>
        <authorList>
            <person name="Murphy T.F."/>
            <person name="Kong Y."/>
            <person name="Nadendla S."/>
            <person name="Tettelin H."/>
            <person name="Pettigrew M."/>
        </authorList>
    </citation>
    <scope>NUCLEOTIDE SEQUENCE [LARGE SCALE GENOMIC DNA]</scope>
    <source>
        <strain evidence="1 2">56P127H1</strain>
    </source>
</reference>
<protein>
    <recommendedName>
        <fullName evidence="3">DNA-binding protein</fullName>
    </recommendedName>
</protein>
<accession>A0A2S9RP62</accession>
<evidence type="ECO:0000313" key="2">
    <source>
        <dbReference type="Proteomes" id="UP000238532"/>
    </source>
</evidence>
<organism evidence="1 2">
    <name type="scientific">Haemophilus influenzae</name>
    <dbReference type="NCBI Taxonomy" id="727"/>
    <lineage>
        <taxon>Bacteria</taxon>
        <taxon>Pseudomonadati</taxon>
        <taxon>Pseudomonadota</taxon>
        <taxon>Gammaproteobacteria</taxon>
        <taxon>Pasteurellales</taxon>
        <taxon>Pasteurellaceae</taxon>
        <taxon>Haemophilus</taxon>
    </lineage>
</organism>
<comment type="caution">
    <text evidence="1">The sequence shown here is derived from an EMBL/GenBank/DDBJ whole genome shotgun (WGS) entry which is preliminary data.</text>
</comment>
<dbReference type="Proteomes" id="UP000238532">
    <property type="component" value="Unassembled WGS sequence"/>
</dbReference>
<proteinExistence type="predicted"/>
<dbReference type="AlphaFoldDB" id="A0A2S9RP62"/>
<sequence length="96" mass="11099">MMQQEQPLTVESLKRILSDYDERLSRLENATLAQDLNEIWTARQVAEYAKISYGYFMQTLSLDPNFPASVGTLKKHAPKKYRAAEVIAFFKNRNKA</sequence>
<gene>
    <name evidence="1" type="ORF">BV102_00263</name>
</gene>
<evidence type="ECO:0008006" key="3">
    <source>
        <dbReference type="Google" id="ProtNLM"/>
    </source>
</evidence>